<dbReference type="InterPro" id="IPR002885">
    <property type="entry name" value="PPR_rpt"/>
</dbReference>
<gene>
    <name evidence="4" type="ORF">POM88_025038</name>
</gene>
<evidence type="ECO:0000256" key="1">
    <source>
        <dbReference type="ARBA" id="ARBA00022737"/>
    </source>
</evidence>
<reference evidence="4" key="1">
    <citation type="submission" date="2023-02" db="EMBL/GenBank/DDBJ databases">
        <title>Genome of toxic invasive species Heracleum sosnowskyi carries increased number of genes despite the absence of recent whole-genome duplications.</title>
        <authorList>
            <person name="Schelkunov M."/>
            <person name="Shtratnikova V."/>
            <person name="Makarenko M."/>
            <person name="Klepikova A."/>
            <person name="Omelchenko D."/>
            <person name="Novikova G."/>
            <person name="Obukhova E."/>
            <person name="Bogdanov V."/>
            <person name="Penin A."/>
            <person name="Logacheva M."/>
        </authorList>
    </citation>
    <scope>NUCLEOTIDE SEQUENCE</scope>
    <source>
        <strain evidence="4">Hsosn_3</strain>
        <tissue evidence="4">Leaf</tissue>
    </source>
</reference>
<feature type="repeat" description="PPR" evidence="2">
    <location>
        <begin position="152"/>
        <end position="186"/>
    </location>
</feature>
<dbReference type="PANTHER" id="PTHR47942">
    <property type="entry name" value="TETRATRICOPEPTIDE REPEAT (TPR)-LIKE SUPERFAMILY PROTEIN-RELATED"/>
    <property type="match status" value="1"/>
</dbReference>
<evidence type="ECO:0000313" key="4">
    <source>
        <dbReference type="EMBL" id="KAK1378294.1"/>
    </source>
</evidence>
<dbReference type="EMBL" id="JAUIZM010000006">
    <property type="protein sequence ID" value="KAK1378294.1"/>
    <property type="molecule type" value="Genomic_DNA"/>
</dbReference>
<reference evidence="4" key="2">
    <citation type="submission" date="2023-05" db="EMBL/GenBank/DDBJ databases">
        <authorList>
            <person name="Schelkunov M.I."/>
        </authorList>
    </citation>
    <scope>NUCLEOTIDE SEQUENCE</scope>
    <source>
        <strain evidence="4">Hsosn_3</strain>
        <tissue evidence="4">Leaf</tissue>
    </source>
</reference>
<proteinExistence type="predicted"/>
<dbReference type="PANTHER" id="PTHR47942:SF63">
    <property type="entry name" value="PENTATRICOPEPTIDE REPEAT-CONTAINING PROTEIN"/>
    <property type="match status" value="1"/>
</dbReference>
<name>A0AAD8I385_9APIA</name>
<dbReference type="Proteomes" id="UP001237642">
    <property type="component" value="Unassembled WGS sequence"/>
</dbReference>
<keyword evidence="5" id="KW-1185">Reference proteome</keyword>
<feature type="region of interest" description="Disordered" evidence="3">
    <location>
        <begin position="25"/>
        <end position="60"/>
    </location>
</feature>
<dbReference type="AlphaFoldDB" id="A0AAD8I385"/>
<dbReference type="InterPro" id="IPR051222">
    <property type="entry name" value="PPR/CCM1_RNA-binding"/>
</dbReference>
<dbReference type="PROSITE" id="PS51375">
    <property type="entry name" value="PPR"/>
    <property type="match status" value="1"/>
</dbReference>
<accession>A0AAD8I385</accession>
<evidence type="ECO:0000256" key="2">
    <source>
        <dbReference type="PROSITE-ProRule" id="PRU00708"/>
    </source>
</evidence>
<dbReference type="InterPro" id="IPR011990">
    <property type="entry name" value="TPR-like_helical_dom_sf"/>
</dbReference>
<dbReference type="Pfam" id="PF12854">
    <property type="entry name" value="PPR_1"/>
    <property type="match status" value="1"/>
</dbReference>
<keyword evidence="1" id="KW-0677">Repeat</keyword>
<organism evidence="4 5">
    <name type="scientific">Heracleum sosnowskyi</name>
    <dbReference type="NCBI Taxonomy" id="360622"/>
    <lineage>
        <taxon>Eukaryota</taxon>
        <taxon>Viridiplantae</taxon>
        <taxon>Streptophyta</taxon>
        <taxon>Embryophyta</taxon>
        <taxon>Tracheophyta</taxon>
        <taxon>Spermatophyta</taxon>
        <taxon>Magnoliopsida</taxon>
        <taxon>eudicotyledons</taxon>
        <taxon>Gunneridae</taxon>
        <taxon>Pentapetalae</taxon>
        <taxon>asterids</taxon>
        <taxon>campanulids</taxon>
        <taxon>Apiales</taxon>
        <taxon>Apiaceae</taxon>
        <taxon>Apioideae</taxon>
        <taxon>apioid superclade</taxon>
        <taxon>Tordylieae</taxon>
        <taxon>Tordyliinae</taxon>
        <taxon>Heracleum</taxon>
    </lineage>
</organism>
<protein>
    <recommendedName>
        <fullName evidence="6">Pentatricopeptide repeat-containing protein</fullName>
    </recommendedName>
</protein>
<evidence type="ECO:0000313" key="5">
    <source>
        <dbReference type="Proteomes" id="UP001237642"/>
    </source>
</evidence>
<dbReference type="Gene3D" id="1.25.40.10">
    <property type="entry name" value="Tetratricopeptide repeat domain"/>
    <property type="match status" value="1"/>
</dbReference>
<feature type="compositionally biased region" description="Basic residues" evidence="3">
    <location>
        <begin position="25"/>
        <end position="37"/>
    </location>
</feature>
<comment type="caution">
    <text evidence="4">The sequence shown here is derived from an EMBL/GenBank/DDBJ whole genome shotgun (WGS) entry which is preliminary data.</text>
</comment>
<dbReference type="NCBIfam" id="TIGR00756">
    <property type="entry name" value="PPR"/>
    <property type="match status" value="2"/>
</dbReference>
<sequence>MDRTPNKGGRPKVFITKDVVERQKMLKKRRNDSRRKLHDMVPGGSTQAAGTPAPEQQRGNVEAVPHKHSTVELAPEVIQGEGIQSVDDGSTVTGKIGRALAVLNTMRSNRIAPDSYSILINGIIIDGLCKSINLDKARDIFHNLQLKGLHPNVKTYTIMIQRFCREGLLDGAIKLFVEMEAKVICPIKSLTTILSVDVFKMRSMMKVLKSNNSISRILDGFRQVEAVGANQSRQTPSVALAPAGIWQFFKPIPPKPYTLHYLPQMDFVNRHVTNESSSSSSGNANVNVVLNCK</sequence>
<evidence type="ECO:0008006" key="6">
    <source>
        <dbReference type="Google" id="ProtNLM"/>
    </source>
</evidence>
<evidence type="ECO:0000256" key="3">
    <source>
        <dbReference type="SAM" id="MobiDB-lite"/>
    </source>
</evidence>